<dbReference type="PANTHER" id="PTHR36845:SF1">
    <property type="entry name" value="HYDROLASE, PUTATIVE (AFU_ORTHOLOGUE AFUA_7G05090)-RELATED"/>
    <property type="match status" value="1"/>
</dbReference>
<keyword evidence="4" id="KW-1185">Reference proteome</keyword>
<evidence type="ECO:0000256" key="1">
    <source>
        <dbReference type="ARBA" id="ARBA00022801"/>
    </source>
</evidence>
<sequence length="379" mass="42773">MDNAWLEKAWEQVVDKIEKNSHTIGAAFPNGTEKGRYVMTSAHDWVAGFWPGLLWLVYSETKNGRLQELAVACEEQISQTLWEFEHLHHDVGFMFGLSSIKQYEHLGDEAAKRHALMAASLLAGRYNPAGSFIRAWPNWGNEDHSGWAIIDCMMNLPLLYWASGEIADPRYRHIAELHADMVLKEFMQEDGSVHHIVAFDPETGARVGSMAGQGYAADSAWSRGAAWALYGFALSYTYTGKERYLSTAKRVAQYFLDHLPADKVPYWDFRLPKDSDDAPRDSAAAAIAASGLLEIATIVGAAEGLRYRQAAEEILFSLYQDYTEWQEDSEGLLLHGTGYFMANIYVDASLIYGDYYFVEALLKLKHAYKNDLKKLKEKN</sequence>
<evidence type="ECO:0000313" key="4">
    <source>
        <dbReference type="Proteomes" id="UP000653578"/>
    </source>
</evidence>
<comment type="similarity">
    <text evidence="2">Belongs to the glycosyl hydrolase 88 family.</text>
</comment>
<gene>
    <name evidence="3" type="ORF">GC096_07880</name>
</gene>
<dbReference type="InterPro" id="IPR012341">
    <property type="entry name" value="6hp_glycosidase-like_sf"/>
</dbReference>
<dbReference type="PANTHER" id="PTHR36845">
    <property type="entry name" value="HYDROLASE, PUTATIVE (AFU_ORTHOLOGUE AFUA_7G05090)-RELATED"/>
    <property type="match status" value="1"/>
</dbReference>
<dbReference type="GO" id="GO:0016787">
    <property type="term" value="F:hydrolase activity"/>
    <property type="evidence" value="ECO:0007669"/>
    <property type="project" value="UniProtKB-KW"/>
</dbReference>
<comment type="caution">
    <text evidence="3">The sequence shown here is derived from an EMBL/GenBank/DDBJ whole genome shotgun (WGS) entry which is preliminary data.</text>
</comment>
<dbReference type="Pfam" id="PF07470">
    <property type="entry name" value="Glyco_hydro_88"/>
    <property type="match status" value="1"/>
</dbReference>
<dbReference type="SUPFAM" id="SSF48208">
    <property type="entry name" value="Six-hairpin glycosidases"/>
    <property type="match status" value="1"/>
</dbReference>
<dbReference type="Proteomes" id="UP000653578">
    <property type="component" value="Unassembled WGS sequence"/>
</dbReference>
<protein>
    <submittedName>
        <fullName evidence="3">Glycosyl hydrolase</fullName>
    </submittedName>
</protein>
<dbReference type="InterPro" id="IPR052369">
    <property type="entry name" value="UG_Glycosaminoglycan_Hydrolase"/>
</dbReference>
<evidence type="ECO:0000313" key="3">
    <source>
        <dbReference type="EMBL" id="NOU63943.1"/>
    </source>
</evidence>
<organism evidence="3 4">
    <name type="scientific">Paenibacillus plantarum</name>
    <dbReference type="NCBI Taxonomy" id="2654975"/>
    <lineage>
        <taxon>Bacteria</taxon>
        <taxon>Bacillati</taxon>
        <taxon>Bacillota</taxon>
        <taxon>Bacilli</taxon>
        <taxon>Bacillales</taxon>
        <taxon>Paenibacillaceae</taxon>
        <taxon>Paenibacillus</taxon>
    </lineage>
</organism>
<dbReference type="RefSeq" id="WP_171629686.1">
    <property type="nucleotide sequence ID" value="NZ_WHNY01000026.1"/>
</dbReference>
<accession>A0ABX1X682</accession>
<dbReference type="InterPro" id="IPR010905">
    <property type="entry name" value="Glyco_hydro_88"/>
</dbReference>
<evidence type="ECO:0000256" key="2">
    <source>
        <dbReference type="ARBA" id="ARBA00038358"/>
    </source>
</evidence>
<name>A0ABX1X682_9BACL</name>
<dbReference type="EMBL" id="WHNY01000026">
    <property type="protein sequence ID" value="NOU63943.1"/>
    <property type="molecule type" value="Genomic_DNA"/>
</dbReference>
<keyword evidence="1 3" id="KW-0378">Hydrolase</keyword>
<dbReference type="InterPro" id="IPR008928">
    <property type="entry name" value="6-hairpin_glycosidase_sf"/>
</dbReference>
<reference evidence="3 4" key="1">
    <citation type="submission" date="2019-10" db="EMBL/GenBank/DDBJ databases">
        <title>Description of Paenibacillus humi sp. nov.</title>
        <authorList>
            <person name="Carlier A."/>
            <person name="Qi S."/>
        </authorList>
    </citation>
    <scope>NUCLEOTIDE SEQUENCE [LARGE SCALE GENOMIC DNA]</scope>
    <source>
        <strain evidence="3 4">LMG 31461</strain>
    </source>
</reference>
<proteinExistence type="inferred from homology"/>
<dbReference type="Gene3D" id="1.50.10.10">
    <property type="match status" value="1"/>
</dbReference>